<dbReference type="GO" id="GO:0016020">
    <property type="term" value="C:membrane"/>
    <property type="evidence" value="ECO:0007669"/>
    <property type="project" value="UniProtKB-SubCell"/>
</dbReference>
<feature type="coiled-coil region" evidence="6">
    <location>
        <begin position="119"/>
        <end position="308"/>
    </location>
</feature>
<keyword evidence="10" id="KW-1185">Reference proteome</keyword>
<feature type="domain" description="AprE-like beta-barrel" evidence="8">
    <location>
        <begin position="394"/>
        <end position="484"/>
    </location>
</feature>
<evidence type="ECO:0000256" key="1">
    <source>
        <dbReference type="ARBA" id="ARBA00004167"/>
    </source>
</evidence>
<gene>
    <name evidence="9" type="ORF">SAMN04488695_1153</name>
</gene>
<dbReference type="Pfam" id="PF26002">
    <property type="entry name" value="Beta-barrel_AprE"/>
    <property type="match status" value="1"/>
</dbReference>
<dbReference type="InterPro" id="IPR058982">
    <property type="entry name" value="Beta-barrel_AprE"/>
</dbReference>
<feature type="transmembrane region" description="Helical" evidence="7">
    <location>
        <begin position="23"/>
        <end position="42"/>
    </location>
</feature>
<keyword evidence="6" id="KW-0175">Coiled coil</keyword>
<evidence type="ECO:0000313" key="9">
    <source>
        <dbReference type="EMBL" id="SFO08526.1"/>
    </source>
</evidence>
<dbReference type="EMBL" id="FOVK01000015">
    <property type="protein sequence ID" value="SFO08526.1"/>
    <property type="molecule type" value="Genomic_DNA"/>
</dbReference>
<dbReference type="PANTHER" id="PTHR30386:SF26">
    <property type="entry name" value="TRANSPORT PROTEIN COMB"/>
    <property type="match status" value="1"/>
</dbReference>
<proteinExistence type="inferred from homology"/>
<comment type="subcellular location">
    <subcellularLocation>
        <location evidence="1">Membrane</location>
        <topology evidence="1">Single-pass membrane protein</topology>
    </subcellularLocation>
</comment>
<dbReference type="Proteomes" id="UP000181899">
    <property type="component" value="Unassembled WGS sequence"/>
</dbReference>
<keyword evidence="4 7" id="KW-1133">Transmembrane helix</keyword>
<comment type="similarity">
    <text evidence="2">Belongs to the membrane fusion protein (MFP) (TC 8.A.1) family.</text>
</comment>
<organism evidence="9 10">
    <name type="scientific">Proteiniclasticum ruminis</name>
    <dbReference type="NCBI Taxonomy" id="398199"/>
    <lineage>
        <taxon>Bacteria</taxon>
        <taxon>Bacillati</taxon>
        <taxon>Bacillota</taxon>
        <taxon>Clostridia</taxon>
        <taxon>Eubacteriales</taxon>
        <taxon>Clostridiaceae</taxon>
        <taxon>Proteiniclasticum</taxon>
    </lineage>
</organism>
<sequence length="502" mass="57745">MKLFKKEDLRDSRIFFDKVPPRFMLYLIIFMIVLLITLSYIANYVKRPYVVRAQGQVAIEGTGYIASKGHGVVREILKESGDIVEEGEVILSISSGNEGIQASVIQNQIEDLQLTLKLLDKYEASLQKRENQLSNEGRELEYYAKVEYYLDIVNNEEREEKVTEEDLQGKVQELETEKNKIEILRAEVEEIENEINSINDSIKNNGIDKKNIEEKRVSKKDEIEALQNQEYEEDALKEESVKTEMMKEAASILEDLERNIIEIEEEMVDLQDRKARKEGEKLEKENEIDIAKSAIEGIEEEIRQTKRQLESPYSQAEQTLFQLLSELGQTRNQSISRLTELESNYVAALDQDAIHYVLANNTGKLHYFTPTSIGMPVQQGQIIGEISNKDERMYIDAYVNAQDRSRIEEGKPVKVAISGINTYRFGTLSGIVKFIEPGTVQNESQEGVSVLYRIKVELEKSELESKNGEVLELLRSMPVEARVVYNEESYLQWILGMLNFRN</sequence>
<dbReference type="InterPro" id="IPR050739">
    <property type="entry name" value="MFP"/>
</dbReference>
<evidence type="ECO:0000256" key="3">
    <source>
        <dbReference type="ARBA" id="ARBA00022692"/>
    </source>
</evidence>
<evidence type="ECO:0000256" key="6">
    <source>
        <dbReference type="SAM" id="Coils"/>
    </source>
</evidence>
<evidence type="ECO:0000259" key="8">
    <source>
        <dbReference type="Pfam" id="PF26002"/>
    </source>
</evidence>
<dbReference type="PANTHER" id="PTHR30386">
    <property type="entry name" value="MEMBRANE FUSION SUBUNIT OF EMRAB-TOLC MULTIDRUG EFFLUX PUMP"/>
    <property type="match status" value="1"/>
</dbReference>
<accession>A0A1I5EB90</accession>
<evidence type="ECO:0000256" key="7">
    <source>
        <dbReference type="SAM" id="Phobius"/>
    </source>
</evidence>
<evidence type="ECO:0000256" key="5">
    <source>
        <dbReference type="ARBA" id="ARBA00023136"/>
    </source>
</evidence>
<dbReference type="RefSeq" id="WP_074912824.1">
    <property type="nucleotide sequence ID" value="NZ_FOVK01000015.1"/>
</dbReference>
<name>A0A1I5EB90_9CLOT</name>
<evidence type="ECO:0000256" key="2">
    <source>
        <dbReference type="ARBA" id="ARBA00009477"/>
    </source>
</evidence>
<protein>
    <submittedName>
        <fullName evidence="9">HlyD family secretion protein</fullName>
    </submittedName>
</protein>
<dbReference type="OrthoDB" id="1638821at2"/>
<keyword evidence="5 7" id="KW-0472">Membrane</keyword>
<keyword evidence="3 7" id="KW-0812">Transmembrane</keyword>
<dbReference type="AlphaFoldDB" id="A0A1I5EB90"/>
<reference evidence="9 10" key="1">
    <citation type="submission" date="2016-10" db="EMBL/GenBank/DDBJ databases">
        <authorList>
            <person name="de Groot N.N."/>
        </authorList>
    </citation>
    <scope>NUCLEOTIDE SEQUENCE [LARGE SCALE GENOMIC DNA]</scope>
    <source>
        <strain evidence="9 10">ML2</strain>
    </source>
</reference>
<dbReference type="Gene3D" id="2.40.30.170">
    <property type="match status" value="1"/>
</dbReference>
<evidence type="ECO:0000313" key="10">
    <source>
        <dbReference type="Proteomes" id="UP000181899"/>
    </source>
</evidence>
<evidence type="ECO:0000256" key="4">
    <source>
        <dbReference type="ARBA" id="ARBA00022989"/>
    </source>
</evidence>